<dbReference type="GO" id="GO:0005198">
    <property type="term" value="F:structural molecule activity"/>
    <property type="evidence" value="ECO:0007669"/>
    <property type="project" value="UniProtKB-UniRule"/>
</dbReference>
<dbReference type="PROSITE" id="PS50294">
    <property type="entry name" value="WD_REPEATS_REGION"/>
    <property type="match status" value="4"/>
</dbReference>
<keyword evidence="5 14" id="KW-0853">WD repeat</keyword>
<dbReference type="CDD" id="cd22947">
    <property type="entry name" value="Coatomer_WDAD_beta-like"/>
    <property type="match status" value="1"/>
</dbReference>
<feature type="region of interest" description="Disordered" evidence="15">
    <location>
        <begin position="908"/>
        <end position="937"/>
    </location>
</feature>
<dbReference type="CDD" id="cd00200">
    <property type="entry name" value="WD40"/>
    <property type="match status" value="1"/>
</dbReference>
<dbReference type="InterPro" id="IPR001680">
    <property type="entry name" value="WD40_rpt"/>
</dbReference>
<comment type="similarity">
    <text evidence="2 13">Belongs to the WD repeat COPB2 family.</text>
</comment>
<keyword evidence="7 13" id="KW-0931">ER-Golgi transport</keyword>
<keyword evidence="3 13" id="KW-0813">Transport</keyword>
<feature type="repeat" description="WD" evidence="14">
    <location>
        <begin position="235"/>
        <end position="276"/>
    </location>
</feature>
<dbReference type="SMART" id="SM00320">
    <property type="entry name" value="WD40"/>
    <property type="match status" value="7"/>
</dbReference>
<evidence type="ECO:0000256" key="7">
    <source>
        <dbReference type="ARBA" id="ARBA00022892"/>
    </source>
</evidence>
<keyword evidence="11 13" id="KW-0968">Cytoplasmic vesicle</keyword>
<evidence type="ECO:0000256" key="3">
    <source>
        <dbReference type="ARBA" id="ARBA00022448"/>
    </source>
</evidence>
<comment type="function">
    <text evidence="12 13">The coatomer is a cytosolic protein complex that binds to dilysine motifs and reversibly associates with Golgi non-clathrin-coated vesicles, which further mediate biosynthetic protein transport from the ER, via the Golgi up to the trans Golgi network. Coatomer complex is required for budding from Golgi membranes, and is essential for the retrograde Golgi-to-ER transport of dilysine-tagged proteins.</text>
</comment>
<sequence length="961" mass="110512">MPLRLDTKKKLQTSSDRVKCVDFHQSESWILSSLYNGTVTVFDYETQNIVKSIEVSEHPIRCAIFISRKQWIVTCGDDLMVRVYNYNTMNKLTSFEAHNDFIRHATAHPKLPLLLTCSDDLTIKLWDWDRDWLKVQTYQNHSHYVMMVQWSPKDSHVFASASLDRTIRIWGISSNVGTISNSTVTVPNYTLLGHDGGINCLAYSLSAEKPYIATCSDDKTVRVWDYQTKQCIQVLSGHSKAVRSVVYHPQLPLILSCSEDCTIKIWHATTYRLECTLNYMMDRSWCLAVCNNMVAIGFDEGTMVIKIGSEQPLATLNSGKIILAKGNDICQANLRVISTALSTLDSNSCEWGFDYKDGERIILPIKELGCSEIYPQDIQYHPNGRFISICGDGEFIIYTTQALRNKCFGKAIELVWSLDGHYFATRENGDRIVLYNNFKEFFSFNPNYFVNEIFGGQLLGVKSSDFVCFYNWQECKLIRRIDVSSTLNNIYWDDLGNYLCLSCIDTFYILKYDKDNVEGILSNPNVNSSIDTSEGIETSFEFISEIQDKIESGIWVSTCFLYVTSQLRLQIWMNGYIDIIAYLSEKNIYHILGYVKEIQRVVLMDREFNCLSYSLNLHYIEYQACIVRKDLHTAEDLYWNKIPSYLHTRIAKFLEIQGYKEKALEITTDFDQKFDLALNLGKLELCITILQQIEAKEKGEREDIQDIQNNKVATSLNKQRWKILGDIALEQGKFSLSIACYKEVSDLNSLLLIYSSIGDKEGLEYVAELAKEEQQWNVAFVCHVLLNDSQGCINDLISAKMVPHAALFARTYKPSKINDIVELWNKQSFRPNEKLASPLEASESFLHYNMCLDIEANITKYIETPVKSWIKMKEILDSDIIEDYMQKGPNYIINSIWGDQDISMKSDIDNKNYPDESKKDIEDKFVEESSVESTKDICEENLQLTTELKESKGSHKEEQKS</sequence>
<name>A0A1J4MTF5_9CRYT</name>
<reference evidence="18 19" key="1">
    <citation type="submission" date="2016-10" db="EMBL/GenBank/DDBJ databases">
        <title>Reductive evolution of mitochondrial metabolism and differential evolution of invasion-related proteins in Cryptosporidium.</title>
        <authorList>
            <person name="Liu S."/>
            <person name="Roellig D.M."/>
            <person name="Guo Y."/>
            <person name="Li N."/>
            <person name="Frace M.A."/>
            <person name="Tang K."/>
            <person name="Zhang L."/>
            <person name="Feng Y."/>
            <person name="Xiao L."/>
        </authorList>
    </citation>
    <scope>NUCLEOTIDE SEQUENCE [LARGE SCALE GENOMIC DNA]</scope>
    <source>
        <strain evidence="18">30847</strain>
    </source>
</reference>
<dbReference type="Pfam" id="PF23953">
    <property type="entry name" value="TPR_COPA_B"/>
    <property type="match status" value="2"/>
</dbReference>
<dbReference type="GO" id="GO:0006891">
    <property type="term" value="P:intra-Golgi vesicle-mediated transport"/>
    <property type="evidence" value="ECO:0007669"/>
    <property type="project" value="TreeGrafter"/>
</dbReference>
<evidence type="ECO:0000256" key="15">
    <source>
        <dbReference type="SAM" id="MobiDB-lite"/>
    </source>
</evidence>
<dbReference type="InterPro" id="IPR056176">
    <property type="entry name" value="TPR_COPA_B"/>
</dbReference>
<evidence type="ECO:0000256" key="5">
    <source>
        <dbReference type="ARBA" id="ARBA00022574"/>
    </source>
</evidence>
<comment type="subcellular location">
    <subcellularLocation>
        <location evidence="1 13">Cytoplasmic vesicle</location>
        <location evidence="1 13">COPI-coated vesicle membrane</location>
        <topology evidence="1 13">Peripheral membrane protein</topology>
        <orientation evidence="1 13">Cytoplasmic side</orientation>
    </subcellularLocation>
    <subcellularLocation>
        <location evidence="13">Golgi apparatus membrane</location>
        <topology evidence="13">Peripheral membrane protein</topology>
        <orientation evidence="13">Cytoplasmic side</orientation>
    </subcellularLocation>
    <text evidence="13">The coatomer is cytoplasmic or polymerized on the cytoplasmic side of the Golgi, as well as on the vesicles/buds originating from it.</text>
</comment>
<evidence type="ECO:0000256" key="14">
    <source>
        <dbReference type="PROSITE-ProRule" id="PRU00221"/>
    </source>
</evidence>
<dbReference type="PRINTS" id="PR00320">
    <property type="entry name" value="GPROTEINBRPT"/>
</dbReference>
<protein>
    <recommendedName>
        <fullName evidence="13">Coatomer subunit beta'</fullName>
    </recommendedName>
</protein>
<dbReference type="FunFam" id="2.130.10.10:FF:000016">
    <property type="entry name" value="Coatomer alpha subunit, putative"/>
    <property type="match status" value="1"/>
</dbReference>
<dbReference type="GO" id="GO:0006890">
    <property type="term" value="P:retrograde vesicle-mediated transport, Golgi to endoplasmic reticulum"/>
    <property type="evidence" value="ECO:0007669"/>
    <property type="project" value="TreeGrafter"/>
</dbReference>
<dbReference type="SMR" id="A0A1J4MTF5"/>
<keyword evidence="4 13" id="KW-0963">Cytoplasm</keyword>
<gene>
    <name evidence="18" type="ORF">cand_016820</name>
</gene>
<dbReference type="EMBL" id="LRBS01000034">
    <property type="protein sequence ID" value="OII77522.1"/>
    <property type="molecule type" value="Genomic_DNA"/>
</dbReference>
<evidence type="ECO:0000256" key="13">
    <source>
        <dbReference type="PIRNR" id="PIRNR005567"/>
    </source>
</evidence>
<dbReference type="Pfam" id="PF00400">
    <property type="entry name" value="WD40"/>
    <property type="match status" value="6"/>
</dbReference>
<dbReference type="InterPro" id="IPR036322">
    <property type="entry name" value="WD40_repeat_dom_sf"/>
</dbReference>
<dbReference type="SUPFAM" id="SSF50978">
    <property type="entry name" value="WD40 repeat-like"/>
    <property type="match status" value="2"/>
</dbReference>
<feature type="repeat" description="WD" evidence="14">
    <location>
        <begin position="191"/>
        <end position="234"/>
    </location>
</feature>
<evidence type="ECO:0000256" key="4">
    <source>
        <dbReference type="ARBA" id="ARBA00022490"/>
    </source>
</evidence>
<dbReference type="Gene3D" id="1.25.40.470">
    <property type="match status" value="1"/>
</dbReference>
<dbReference type="GeneID" id="92365867"/>
<dbReference type="FunFam" id="1.25.40.470:FF:000001">
    <property type="entry name" value="Coatomer subunit beta"/>
    <property type="match status" value="1"/>
</dbReference>
<evidence type="ECO:0000256" key="2">
    <source>
        <dbReference type="ARBA" id="ARBA00010844"/>
    </source>
</evidence>
<dbReference type="GO" id="GO:0030126">
    <property type="term" value="C:COPI vesicle coat"/>
    <property type="evidence" value="ECO:0007669"/>
    <property type="project" value="TreeGrafter"/>
</dbReference>
<dbReference type="InterPro" id="IPR016453">
    <property type="entry name" value="COPB2"/>
</dbReference>
<evidence type="ECO:0000256" key="11">
    <source>
        <dbReference type="ARBA" id="ARBA00023329"/>
    </source>
</evidence>
<dbReference type="PROSITE" id="PS50082">
    <property type="entry name" value="WD_REPEATS_2"/>
    <property type="match status" value="4"/>
</dbReference>
<evidence type="ECO:0000259" key="17">
    <source>
        <dbReference type="Pfam" id="PF23953"/>
    </source>
</evidence>
<evidence type="ECO:0000256" key="12">
    <source>
        <dbReference type="ARBA" id="ARBA00025536"/>
    </source>
</evidence>
<dbReference type="VEuPathDB" id="CryptoDB:cand_016820"/>
<feature type="domain" description="COPA/B TPR" evidence="17">
    <location>
        <begin position="715"/>
        <end position="824"/>
    </location>
</feature>
<evidence type="ECO:0000256" key="8">
    <source>
        <dbReference type="ARBA" id="ARBA00022927"/>
    </source>
</evidence>
<dbReference type="PIRSF" id="PIRSF005567">
    <property type="entry name" value="Coatomer_beta'_subunit"/>
    <property type="match status" value="1"/>
</dbReference>
<feature type="repeat" description="WD" evidence="14">
    <location>
        <begin position="138"/>
        <end position="180"/>
    </location>
</feature>
<dbReference type="InterPro" id="IPR006692">
    <property type="entry name" value="Beta-prop_COPA/B_2nd"/>
</dbReference>
<dbReference type="InterPro" id="IPR020472">
    <property type="entry name" value="WD40_PAC1"/>
</dbReference>
<dbReference type="Proteomes" id="UP000186804">
    <property type="component" value="Unassembled WGS sequence"/>
</dbReference>
<dbReference type="InterPro" id="IPR050844">
    <property type="entry name" value="Coatomer_complex_subunit"/>
</dbReference>
<feature type="domain" description="COPA/B TPR" evidence="17">
    <location>
        <begin position="622"/>
        <end position="698"/>
    </location>
</feature>
<evidence type="ECO:0000256" key="6">
    <source>
        <dbReference type="ARBA" id="ARBA00022737"/>
    </source>
</evidence>
<evidence type="ECO:0000313" key="18">
    <source>
        <dbReference type="EMBL" id="OII77522.1"/>
    </source>
</evidence>
<keyword evidence="9 13" id="KW-0333">Golgi apparatus</keyword>
<evidence type="ECO:0000256" key="1">
    <source>
        <dbReference type="ARBA" id="ARBA00004347"/>
    </source>
</evidence>
<dbReference type="RefSeq" id="XP_067069368.1">
    <property type="nucleotide sequence ID" value="XM_067211916.1"/>
</dbReference>
<dbReference type="Pfam" id="PF04053">
    <property type="entry name" value="B-prop_COPA_B_2nd"/>
    <property type="match status" value="1"/>
</dbReference>
<comment type="caution">
    <text evidence="18">The sequence shown here is derived from an EMBL/GenBank/DDBJ whole genome shotgun (WGS) entry which is preliminary data.</text>
</comment>
<dbReference type="GO" id="GO:0006886">
    <property type="term" value="P:intracellular protein transport"/>
    <property type="evidence" value="ECO:0007669"/>
    <property type="project" value="UniProtKB-UniRule"/>
</dbReference>
<dbReference type="PANTHER" id="PTHR19876">
    <property type="entry name" value="COATOMER"/>
    <property type="match status" value="1"/>
</dbReference>
<keyword evidence="8 13" id="KW-0653">Protein transport</keyword>
<evidence type="ECO:0000256" key="10">
    <source>
        <dbReference type="ARBA" id="ARBA00023136"/>
    </source>
</evidence>
<organism evidence="18 19">
    <name type="scientific">Cryptosporidium andersoni</name>
    <dbReference type="NCBI Taxonomy" id="117008"/>
    <lineage>
        <taxon>Eukaryota</taxon>
        <taxon>Sar</taxon>
        <taxon>Alveolata</taxon>
        <taxon>Apicomplexa</taxon>
        <taxon>Conoidasida</taxon>
        <taxon>Coccidia</taxon>
        <taxon>Eucoccidiorida</taxon>
        <taxon>Eimeriorina</taxon>
        <taxon>Cryptosporidiidae</taxon>
        <taxon>Cryptosporidium</taxon>
    </lineage>
</organism>
<evidence type="ECO:0000313" key="19">
    <source>
        <dbReference type="Proteomes" id="UP000186804"/>
    </source>
</evidence>
<feature type="domain" description="COPA/B second beta-propeller" evidence="16">
    <location>
        <begin position="356"/>
        <end position="605"/>
    </location>
</feature>
<keyword evidence="10 13" id="KW-0472">Membrane</keyword>
<comment type="subunit">
    <text evidence="13">Oligomeric complex that consists of at least the alpha, beta, beta', gamma, delta, epsilon and zeta subunits.</text>
</comment>
<dbReference type="PANTHER" id="PTHR19876:SF2">
    <property type="entry name" value="COATOMER SUBUNIT BETA"/>
    <property type="match status" value="1"/>
</dbReference>
<accession>A0A1J4MTF5</accession>
<dbReference type="AlphaFoldDB" id="A0A1J4MTF5"/>
<dbReference type="InterPro" id="IPR015943">
    <property type="entry name" value="WD40/YVTN_repeat-like_dom_sf"/>
</dbReference>
<proteinExistence type="inferred from homology"/>
<keyword evidence="6" id="KW-0677">Repeat</keyword>
<dbReference type="GO" id="GO:0006888">
    <property type="term" value="P:endoplasmic reticulum to Golgi vesicle-mediated transport"/>
    <property type="evidence" value="ECO:0007669"/>
    <property type="project" value="TreeGrafter"/>
</dbReference>
<dbReference type="Gene3D" id="2.130.10.10">
    <property type="entry name" value="YVTN repeat-like/Quinoprotein amine dehydrogenase"/>
    <property type="match status" value="1"/>
</dbReference>
<dbReference type="OrthoDB" id="2150324at2759"/>
<keyword evidence="19" id="KW-1185">Reference proteome</keyword>
<feature type="repeat" description="WD" evidence="14">
    <location>
        <begin position="95"/>
        <end position="127"/>
    </location>
</feature>
<evidence type="ECO:0000259" key="16">
    <source>
        <dbReference type="Pfam" id="PF04053"/>
    </source>
</evidence>
<evidence type="ECO:0000256" key="9">
    <source>
        <dbReference type="ARBA" id="ARBA00023034"/>
    </source>
</evidence>
<dbReference type="GO" id="GO:0000139">
    <property type="term" value="C:Golgi membrane"/>
    <property type="evidence" value="ECO:0007669"/>
    <property type="project" value="UniProtKB-SubCell"/>
</dbReference>